<keyword evidence="1" id="KW-0472">Membrane</keyword>
<keyword evidence="3" id="KW-0378">Hydrolase</keyword>
<sequence>MSRGIKKFVYGIGFLLFFAGVIFGIYTVVFKAKPTCFDNKQNAQETGVDCGGVCAPCAQRYAQDITVESIIKFPANGRVVVIADLRNDNEDYGFRDVVYTMIAEDETGSVLGSTSNHTFIYDGKTKGSRYIVDLLDVPAKDIFALKVEFSAPEIVSSKEFTEPFVSIKRSSTDVVGLRKVIEPAYVFSREIKVGMTGDDVKNLEDFLYKKQLLKKFPDGTFDADAVIALKAYQKSKKLPTSGVLDTRTRTSINAEADRVAKIVIDPNASVSISGNVKNDDLLPASKIIITGFLYDALGIQLGGSKTEINNLEAAAEEDFKIVFAKDIPLDKVDGTKTRVFIDSIK</sequence>
<dbReference type="InterPro" id="IPR002477">
    <property type="entry name" value="Peptidoglycan-bd-like"/>
</dbReference>
<dbReference type="InterPro" id="IPR036365">
    <property type="entry name" value="PGBD-like_sf"/>
</dbReference>
<organism evidence="3 4">
    <name type="scientific">Candidatus Wolfebacteria bacterium GW2011_GWE2_44_13</name>
    <dbReference type="NCBI Taxonomy" id="1619017"/>
    <lineage>
        <taxon>Bacteria</taxon>
        <taxon>Candidatus Wolfeibacteriota</taxon>
    </lineage>
</organism>
<evidence type="ECO:0000313" key="4">
    <source>
        <dbReference type="Proteomes" id="UP000034051"/>
    </source>
</evidence>
<evidence type="ECO:0000259" key="2">
    <source>
        <dbReference type="Pfam" id="PF01471"/>
    </source>
</evidence>
<dbReference type="Pfam" id="PF01471">
    <property type="entry name" value="PG_binding_1"/>
    <property type="match status" value="1"/>
</dbReference>
<dbReference type="Gene3D" id="1.10.101.10">
    <property type="entry name" value="PGBD-like superfamily/PGBD"/>
    <property type="match status" value="1"/>
</dbReference>
<name>A0A0G1JFG5_9BACT</name>
<gene>
    <name evidence="3" type="ORF">UW32_C0004G0057</name>
</gene>
<keyword evidence="1" id="KW-1133">Transmembrane helix</keyword>
<dbReference type="EMBL" id="LCHW01000004">
    <property type="protein sequence ID" value="KKT42752.1"/>
    <property type="molecule type" value="Genomic_DNA"/>
</dbReference>
<dbReference type="PATRIC" id="fig|1619017.3.peg.951"/>
<dbReference type="GO" id="GO:0008233">
    <property type="term" value="F:peptidase activity"/>
    <property type="evidence" value="ECO:0007669"/>
    <property type="project" value="UniProtKB-KW"/>
</dbReference>
<keyword evidence="1" id="KW-0812">Transmembrane</keyword>
<dbReference type="AlphaFoldDB" id="A0A0G1JFG5"/>
<dbReference type="GO" id="GO:0006508">
    <property type="term" value="P:proteolysis"/>
    <property type="evidence" value="ECO:0007669"/>
    <property type="project" value="UniProtKB-KW"/>
</dbReference>
<comment type="caution">
    <text evidence="3">The sequence shown here is derived from an EMBL/GenBank/DDBJ whole genome shotgun (WGS) entry which is preliminary data.</text>
</comment>
<evidence type="ECO:0000256" key="1">
    <source>
        <dbReference type="SAM" id="Phobius"/>
    </source>
</evidence>
<feature type="domain" description="Peptidoglycan binding-like" evidence="2">
    <location>
        <begin position="196"/>
        <end position="250"/>
    </location>
</feature>
<dbReference type="Proteomes" id="UP000034051">
    <property type="component" value="Unassembled WGS sequence"/>
</dbReference>
<dbReference type="InterPro" id="IPR036366">
    <property type="entry name" value="PGBDSf"/>
</dbReference>
<protein>
    <submittedName>
        <fullName evidence="3">Carboxyl-terminal protease</fullName>
    </submittedName>
</protein>
<dbReference type="SUPFAM" id="SSF47090">
    <property type="entry name" value="PGBD-like"/>
    <property type="match status" value="1"/>
</dbReference>
<evidence type="ECO:0000313" key="3">
    <source>
        <dbReference type="EMBL" id="KKT42752.1"/>
    </source>
</evidence>
<reference evidence="3 4" key="1">
    <citation type="journal article" date="2015" name="Nature">
        <title>rRNA introns, odd ribosomes, and small enigmatic genomes across a large radiation of phyla.</title>
        <authorList>
            <person name="Brown C.T."/>
            <person name="Hug L.A."/>
            <person name="Thomas B.C."/>
            <person name="Sharon I."/>
            <person name="Castelle C.J."/>
            <person name="Singh A."/>
            <person name="Wilkins M.J."/>
            <person name="Williams K.H."/>
            <person name="Banfield J.F."/>
        </authorList>
    </citation>
    <scope>NUCLEOTIDE SEQUENCE [LARGE SCALE GENOMIC DNA]</scope>
</reference>
<feature type="transmembrane region" description="Helical" evidence="1">
    <location>
        <begin position="7"/>
        <end position="29"/>
    </location>
</feature>
<keyword evidence="3" id="KW-0645">Protease</keyword>
<proteinExistence type="predicted"/>
<accession>A0A0G1JFG5</accession>